<dbReference type="GO" id="GO:0020037">
    <property type="term" value="F:heme binding"/>
    <property type="evidence" value="ECO:0007669"/>
    <property type="project" value="InterPro"/>
</dbReference>
<evidence type="ECO:0000256" key="2">
    <source>
        <dbReference type="ARBA" id="ARBA00022723"/>
    </source>
</evidence>
<sequence>MRRLLLAAAAVALLGGCEVFDPMISQQKVKAYRESEFWPDRISQRPPQPGAVSREDVLAPEIATGRGPDGKALARVPVPLTRALLERGRTRFDVNCAVCHGYLADGVSLVARNMALRPPPSLLARAQMPDGWYFQVMSEGFGVMPSYASALTPEDRWAIVAYLRALQLSQSRTIGELAPDDRARLEKEGR</sequence>
<evidence type="ECO:0000256" key="3">
    <source>
        <dbReference type="ARBA" id="ARBA00023004"/>
    </source>
</evidence>
<evidence type="ECO:0000313" key="7">
    <source>
        <dbReference type="Proteomes" id="UP000503640"/>
    </source>
</evidence>
<gene>
    <name evidence="6" type="ORF">AMYX_37920</name>
</gene>
<dbReference type="PANTHER" id="PTHR40394">
    <property type="entry name" value="LIPOPROTEIN-RELATED"/>
    <property type="match status" value="1"/>
</dbReference>
<organism evidence="6 7">
    <name type="scientific">Anaeromyxobacter diazotrophicus</name>
    <dbReference type="NCBI Taxonomy" id="2590199"/>
    <lineage>
        <taxon>Bacteria</taxon>
        <taxon>Pseudomonadati</taxon>
        <taxon>Myxococcota</taxon>
        <taxon>Myxococcia</taxon>
        <taxon>Myxococcales</taxon>
        <taxon>Cystobacterineae</taxon>
        <taxon>Anaeromyxobacteraceae</taxon>
        <taxon>Anaeromyxobacter</taxon>
    </lineage>
</organism>
<name>A0A7I9VRR1_9BACT</name>
<feature type="domain" description="Cytochrome c" evidence="5">
    <location>
        <begin position="83"/>
        <end position="167"/>
    </location>
</feature>
<dbReference type="PROSITE" id="PS51257">
    <property type="entry name" value="PROKAR_LIPOPROTEIN"/>
    <property type="match status" value="1"/>
</dbReference>
<dbReference type="InterPro" id="IPR036909">
    <property type="entry name" value="Cyt_c-like_dom_sf"/>
</dbReference>
<dbReference type="GO" id="GO:0009055">
    <property type="term" value="F:electron transfer activity"/>
    <property type="evidence" value="ECO:0007669"/>
    <property type="project" value="InterPro"/>
</dbReference>
<dbReference type="EMBL" id="BJTG01000010">
    <property type="protein sequence ID" value="GEJ59051.1"/>
    <property type="molecule type" value="Genomic_DNA"/>
</dbReference>
<keyword evidence="1 4" id="KW-0349">Heme</keyword>
<keyword evidence="3 4" id="KW-0408">Iron</keyword>
<dbReference type="Pfam" id="PF13442">
    <property type="entry name" value="Cytochrome_CBB3"/>
    <property type="match status" value="1"/>
</dbReference>
<evidence type="ECO:0000256" key="4">
    <source>
        <dbReference type="PROSITE-ProRule" id="PRU00433"/>
    </source>
</evidence>
<dbReference type="InterPro" id="IPR009056">
    <property type="entry name" value="Cyt_c-like_dom"/>
</dbReference>
<proteinExistence type="predicted"/>
<comment type="caution">
    <text evidence="6">The sequence shown here is derived from an EMBL/GenBank/DDBJ whole genome shotgun (WGS) entry which is preliminary data.</text>
</comment>
<dbReference type="PANTHER" id="PTHR40394:SF2">
    <property type="entry name" value="QUINOL:CYTOCHROME C OXIDOREDUCTASE MEMBRANE PROTEIN"/>
    <property type="match status" value="1"/>
</dbReference>
<dbReference type="GO" id="GO:0046872">
    <property type="term" value="F:metal ion binding"/>
    <property type="evidence" value="ECO:0007669"/>
    <property type="project" value="UniProtKB-KW"/>
</dbReference>
<dbReference type="RefSeq" id="WP_176068182.1">
    <property type="nucleotide sequence ID" value="NZ_BJTG01000010.1"/>
</dbReference>
<evidence type="ECO:0000259" key="5">
    <source>
        <dbReference type="PROSITE" id="PS51007"/>
    </source>
</evidence>
<dbReference type="SUPFAM" id="SSF46626">
    <property type="entry name" value="Cytochrome c"/>
    <property type="match status" value="1"/>
</dbReference>
<dbReference type="Proteomes" id="UP000503640">
    <property type="component" value="Unassembled WGS sequence"/>
</dbReference>
<reference evidence="7" key="1">
    <citation type="journal article" date="2020" name="Appl. Environ. Microbiol.">
        <title>Diazotrophic Anaeromyxobacter Isolates from Soils.</title>
        <authorList>
            <person name="Masuda Y."/>
            <person name="Yamanaka H."/>
            <person name="Xu Z.X."/>
            <person name="Shiratori Y."/>
            <person name="Aono T."/>
            <person name="Amachi S."/>
            <person name="Senoo K."/>
            <person name="Itoh H."/>
        </authorList>
    </citation>
    <scope>NUCLEOTIDE SEQUENCE [LARGE SCALE GENOMIC DNA]</scope>
    <source>
        <strain evidence="7">R267</strain>
    </source>
</reference>
<protein>
    <recommendedName>
        <fullName evidence="5">Cytochrome c domain-containing protein</fullName>
    </recommendedName>
</protein>
<dbReference type="PROSITE" id="PS51007">
    <property type="entry name" value="CYTC"/>
    <property type="match status" value="1"/>
</dbReference>
<keyword evidence="2 4" id="KW-0479">Metal-binding</keyword>
<accession>A0A7I9VRR1</accession>
<evidence type="ECO:0000256" key="1">
    <source>
        <dbReference type="ARBA" id="ARBA00022617"/>
    </source>
</evidence>
<dbReference type="AlphaFoldDB" id="A0A7I9VRR1"/>
<keyword evidence="7" id="KW-1185">Reference proteome</keyword>
<dbReference type="Gene3D" id="1.10.760.10">
    <property type="entry name" value="Cytochrome c-like domain"/>
    <property type="match status" value="1"/>
</dbReference>
<evidence type="ECO:0000313" key="6">
    <source>
        <dbReference type="EMBL" id="GEJ59051.1"/>
    </source>
</evidence>